<evidence type="ECO:0000313" key="4">
    <source>
        <dbReference type="Proteomes" id="UP000002320"/>
    </source>
</evidence>
<dbReference type="KEGG" id="cqu:CpipJ_CPIJ018598"/>
<dbReference type="AlphaFoldDB" id="B0XGY6"/>
<organism>
    <name type="scientific">Culex quinquefasciatus</name>
    <name type="common">Southern house mosquito</name>
    <name type="synonym">Culex pungens</name>
    <dbReference type="NCBI Taxonomy" id="7176"/>
    <lineage>
        <taxon>Eukaryota</taxon>
        <taxon>Metazoa</taxon>
        <taxon>Ecdysozoa</taxon>
        <taxon>Arthropoda</taxon>
        <taxon>Hexapoda</taxon>
        <taxon>Insecta</taxon>
        <taxon>Pterygota</taxon>
        <taxon>Neoptera</taxon>
        <taxon>Endopterygota</taxon>
        <taxon>Diptera</taxon>
        <taxon>Nematocera</taxon>
        <taxon>Culicoidea</taxon>
        <taxon>Culicidae</taxon>
        <taxon>Culicinae</taxon>
        <taxon>Culicini</taxon>
        <taxon>Culex</taxon>
        <taxon>Culex</taxon>
    </lineage>
</organism>
<dbReference type="Proteomes" id="UP000002320">
    <property type="component" value="Unassembled WGS sequence"/>
</dbReference>
<evidence type="ECO:0000256" key="1">
    <source>
        <dbReference type="SAM" id="MobiDB-lite"/>
    </source>
</evidence>
<dbReference type="EnsemblMetazoa" id="CPIJ018598-RA">
    <property type="protein sequence ID" value="CPIJ018598-PA"/>
    <property type="gene ID" value="CPIJ018598"/>
</dbReference>
<keyword evidence="2" id="KW-0687">Ribonucleoprotein</keyword>
<keyword evidence="2" id="KW-0689">Ribosomal protein</keyword>
<feature type="region of interest" description="Disordered" evidence="1">
    <location>
        <begin position="244"/>
        <end position="277"/>
    </location>
</feature>
<gene>
    <name evidence="3" type="primary">6052677</name>
    <name evidence="2" type="ORF">CpipJ_CPIJ018598</name>
</gene>
<protein>
    <submittedName>
        <fullName evidence="2 3">Ribosomal protein L23a</fullName>
    </submittedName>
</protein>
<name>B0XGY6_CULQU</name>
<evidence type="ECO:0000313" key="3">
    <source>
        <dbReference type="EnsemblMetazoa" id="CPIJ018598-PA"/>
    </source>
</evidence>
<feature type="compositionally biased region" description="Basic and acidic residues" evidence="1">
    <location>
        <begin position="147"/>
        <end position="157"/>
    </location>
</feature>
<reference evidence="2" key="1">
    <citation type="submission" date="2007-03" db="EMBL/GenBank/DDBJ databases">
        <title>Annotation of Culex pipiens quinquefasciatus.</title>
        <authorList>
            <consortium name="The Broad Institute Genome Sequencing Platform"/>
            <person name="Atkinson P.W."/>
            <person name="Hemingway J."/>
            <person name="Christensen B.M."/>
            <person name="Higgs S."/>
            <person name="Kodira C."/>
            <person name="Hannick L."/>
            <person name="Megy K."/>
            <person name="O'Leary S."/>
            <person name="Pearson M."/>
            <person name="Haas B.J."/>
            <person name="Mauceli E."/>
            <person name="Wortman J.R."/>
            <person name="Lee N.H."/>
            <person name="Guigo R."/>
            <person name="Stanke M."/>
            <person name="Alvarado L."/>
            <person name="Amedeo P."/>
            <person name="Antoine C.H."/>
            <person name="Arensburger P."/>
            <person name="Bidwell S.L."/>
            <person name="Crawford M."/>
            <person name="Camaro F."/>
            <person name="Devon K."/>
            <person name="Engels R."/>
            <person name="Hammond M."/>
            <person name="Howarth C."/>
            <person name="Koehrsen M."/>
            <person name="Lawson D."/>
            <person name="Montgomery P."/>
            <person name="Nene V."/>
            <person name="Nusbaum C."/>
            <person name="Puiu D."/>
            <person name="Romero-Severson J."/>
            <person name="Severson D.W."/>
            <person name="Shumway M."/>
            <person name="Sisk P."/>
            <person name="Stolte C."/>
            <person name="Zeng Q."/>
            <person name="Eisenstadt E."/>
            <person name="Fraser-Liggett C."/>
            <person name="Strausberg R."/>
            <person name="Galagan J."/>
            <person name="Birren B."/>
            <person name="Collins F.H."/>
        </authorList>
    </citation>
    <scope>NUCLEOTIDE SEQUENCE [LARGE SCALE GENOMIC DNA]</scope>
    <source>
        <strain evidence="2">JHB</strain>
    </source>
</reference>
<reference evidence="3" key="2">
    <citation type="submission" date="2021-02" db="UniProtKB">
        <authorList>
            <consortium name="EnsemblMetazoa"/>
        </authorList>
    </citation>
    <scope>IDENTIFICATION</scope>
    <source>
        <strain evidence="3">JHB</strain>
    </source>
</reference>
<proteinExistence type="predicted"/>
<feature type="compositionally biased region" description="Basic and acidic residues" evidence="1">
    <location>
        <begin position="245"/>
        <end position="259"/>
    </location>
</feature>
<dbReference type="InParanoid" id="B0XGY6"/>
<dbReference type="GO" id="GO:0005840">
    <property type="term" value="C:ribosome"/>
    <property type="evidence" value="ECO:0007669"/>
    <property type="project" value="UniProtKB-KW"/>
</dbReference>
<sequence>MYSQSTQPAAADALFACSKSYRMCAGVILISLVPNSASIDSSKSSGNSSFRIGCHSMDVIPRKCSYLPSSDSPSPPNSRGRTVDFHVVNLNVRLERATSTSDLSAVPDGKRRAWICTGVRSCHEDLTQPADKKGKKHAAVATASGSGEKKPAEKRPAATDSKAAKGGKKFPVSKPNWPKRVLREVLPPKWKKCVIAAGLLKAKRTKTKVTTRTVRNCAEQNPHRGQVRWQRTMPLYRNRIRHHQLSADDGSRDGEDRGQQHAGVPDPSARQQEPRQEAVLSQIVTRVVTGFRTCGWRVAATPWTKKTRSESSRQCAAFYYRAAWLWETGRQQIKGGERGRKQ</sequence>
<feature type="region of interest" description="Disordered" evidence="1">
    <location>
        <begin position="127"/>
        <end position="175"/>
    </location>
</feature>
<evidence type="ECO:0000313" key="2">
    <source>
        <dbReference type="EMBL" id="EDS27905.1"/>
    </source>
</evidence>
<dbReference type="EMBL" id="DS233080">
    <property type="protein sequence ID" value="EDS27905.1"/>
    <property type="molecule type" value="Genomic_DNA"/>
</dbReference>
<keyword evidence="4" id="KW-1185">Reference proteome</keyword>
<dbReference type="HOGENOM" id="CLU_811986_0_0_1"/>
<dbReference type="VEuPathDB" id="VectorBase:CPIJ018598"/>
<accession>B0XGY6</accession>